<dbReference type="GO" id="GO:0005783">
    <property type="term" value="C:endoplasmic reticulum"/>
    <property type="evidence" value="ECO:0007669"/>
    <property type="project" value="TreeGrafter"/>
</dbReference>
<proteinExistence type="inferred from homology"/>
<organism evidence="12 13">
    <name type="scientific">Lasius niger</name>
    <name type="common">Black garden ant</name>
    <dbReference type="NCBI Taxonomy" id="67767"/>
    <lineage>
        <taxon>Eukaryota</taxon>
        <taxon>Metazoa</taxon>
        <taxon>Ecdysozoa</taxon>
        <taxon>Arthropoda</taxon>
        <taxon>Hexapoda</taxon>
        <taxon>Insecta</taxon>
        <taxon>Pterygota</taxon>
        <taxon>Neoptera</taxon>
        <taxon>Endopterygota</taxon>
        <taxon>Hymenoptera</taxon>
        <taxon>Apocrita</taxon>
        <taxon>Aculeata</taxon>
        <taxon>Formicoidea</taxon>
        <taxon>Formicidae</taxon>
        <taxon>Formicinae</taxon>
        <taxon>Lasius</taxon>
        <taxon>Lasius</taxon>
    </lineage>
</organism>
<evidence type="ECO:0000256" key="2">
    <source>
        <dbReference type="ARBA" id="ARBA00004922"/>
    </source>
</evidence>
<comment type="subcellular location">
    <subcellularLocation>
        <location evidence="1">Endomembrane system</location>
        <topology evidence="1">Multi-pass membrane protein</topology>
    </subcellularLocation>
</comment>
<reference evidence="12 13" key="1">
    <citation type="submission" date="2015-04" db="EMBL/GenBank/DDBJ databases">
        <title>Lasius niger genome sequencing.</title>
        <authorList>
            <person name="Konorov E.A."/>
            <person name="Nikitin M.A."/>
            <person name="Kirill M.V."/>
            <person name="Chang P."/>
        </authorList>
    </citation>
    <scope>NUCLEOTIDE SEQUENCE [LARGE SCALE GENOMIC DNA]</scope>
    <source>
        <tissue evidence="12">Whole</tissue>
    </source>
</reference>
<dbReference type="GO" id="GO:0016020">
    <property type="term" value="C:membrane"/>
    <property type="evidence" value="ECO:0007669"/>
    <property type="project" value="InterPro"/>
</dbReference>
<dbReference type="Pfam" id="PF02366">
    <property type="entry name" value="PMT"/>
    <property type="match status" value="1"/>
</dbReference>
<dbReference type="UniPathway" id="UPA00378"/>
<evidence type="ECO:0000313" key="13">
    <source>
        <dbReference type="Proteomes" id="UP000036403"/>
    </source>
</evidence>
<protein>
    <submittedName>
        <fullName evidence="12">Protein o-mannosyltransferase 1-like protein</fullName>
    </submittedName>
</protein>
<dbReference type="AlphaFoldDB" id="A0A0J7LAM5"/>
<dbReference type="InterPro" id="IPR003342">
    <property type="entry name" value="ArnT-like_N"/>
</dbReference>
<gene>
    <name evidence="12" type="ORF">RF55_329</name>
</gene>
<feature type="region of interest" description="Disordered" evidence="9">
    <location>
        <begin position="24"/>
        <end position="43"/>
    </location>
</feature>
<evidence type="ECO:0000259" key="11">
    <source>
        <dbReference type="Pfam" id="PF02366"/>
    </source>
</evidence>
<feature type="transmembrane region" description="Helical" evidence="10">
    <location>
        <begin position="70"/>
        <end position="91"/>
    </location>
</feature>
<keyword evidence="5 12" id="KW-0808">Transferase</keyword>
<dbReference type="STRING" id="67767.A0A0J7LAM5"/>
<dbReference type="InterPro" id="IPR027005">
    <property type="entry name" value="PMT-like"/>
</dbReference>
<evidence type="ECO:0000256" key="10">
    <source>
        <dbReference type="SAM" id="Phobius"/>
    </source>
</evidence>
<evidence type="ECO:0000256" key="9">
    <source>
        <dbReference type="SAM" id="MobiDB-lite"/>
    </source>
</evidence>
<evidence type="ECO:0000256" key="5">
    <source>
        <dbReference type="ARBA" id="ARBA00022679"/>
    </source>
</evidence>
<accession>A0A0J7LAM5</accession>
<keyword evidence="4 12" id="KW-0328">Glycosyltransferase</keyword>
<evidence type="ECO:0000256" key="7">
    <source>
        <dbReference type="ARBA" id="ARBA00022989"/>
    </source>
</evidence>
<evidence type="ECO:0000256" key="4">
    <source>
        <dbReference type="ARBA" id="ARBA00022676"/>
    </source>
</evidence>
<sequence>MEVRRRRTRPQDVKHVTHVDSDVNATIDQSRDQRNEAPDIPIESNKANTSEFIESKKLVSKDAVRARIRISLEIDLLATILLITGILTRLYRLEEPRNIVFDELHYGKYVGLYMKRTFFFDSHPPLGKQLVSVAAYLAGFDGQFKFDRIGSPYVDTVPLYALRLVPAICGSLLIPTGYHLVLELGLKQWAAAIGGILLLLGNFV</sequence>
<evidence type="ECO:0000313" key="12">
    <source>
        <dbReference type="EMBL" id="KMR04952.1"/>
    </source>
</evidence>
<keyword evidence="8 10" id="KW-0472">Membrane</keyword>
<evidence type="ECO:0000256" key="6">
    <source>
        <dbReference type="ARBA" id="ARBA00022692"/>
    </source>
</evidence>
<keyword evidence="7 10" id="KW-1133">Transmembrane helix</keyword>
<dbReference type="EMBL" id="LBMM01000101">
    <property type="protein sequence ID" value="KMR04952.1"/>
    <property type="molecule type" value="Genomic_DNA"/>
</dbReference>
<dbReference type="GO" id="GO:0004169">
    <property type="term" value="F:dolichyl-phosphate-mannose-protein mannosyltransferase activity"/>
    <property type="evidence" value="ECO:0007669"/>
    <property type="project" value="TreeGrafter"/>
</dbReference>
<keyword evidence="6 10" id="KW-0812">Transmembrane</keyword>
<dbReference type="PANTHER" id="PTHR10050">
    <property type="entry name" value="DOLICHYL-PHOSPHATE-MANNOSE--PROTEIN MANNOSYLTRANSFERASE"/>
    <property type="match status" value="1"/>
</dbReference>
<evidence type="ECO:0000256" key="3">
    <source>
        <dbReference type="ARBA" id="ARBA00007222"/>
    </source>
</evidence>
<evidence type="ECO:0000256" key="8">
    <source>
        <dbReference type="ARBA" id="ARBA00023136"/>
    </source>
</evidence>
<dbReference type="Proteomes" id="UP000036403">
    <property type="component" value="Unassembled WGS sequence"/>
</dbReference>
<comment type="caution">
    <text evidence="12">The sequence shown here is derived from an EMBL/GenBank/DDBJ whole genome shotgun (WGS) entry which is preliminary data.</text>
</comment>
<comment type="pathway">
    <text evidence="2">Protein modification; protein glycosylation.</text>
</comment>
<keyword evidence="13" id="KW-1185">Reference proteome</keyword>
<comment type="similarity">
    <text evidence="3">Belongs to the glycosyltransferase 39 family.</text>
</comment>
<dbReference type="PANTHER" id="PTHR10050:SF51">
    <property type="entry name" value="PROTEIN O-MANNOSYL-TRANSFERASE 1"/>
    <property type="match status" value="1"/>
</dbReference>
<evidence type="ECO:0000256" key="1">
    <source>
        <dbReference type="ARBA" id="ARBA00004127"/>
    </source>
</evidence>
<dbReference type="OrthoDB" id="292747at2759"/>
<feature type="domain" description="ArnT-like N-terminal" evidence="11">
    <location>
        <begin position="80"/>
        <end position="202"/>
    </location>
</feature>
<dbReference type="PaxDb" id="67767-A0A0J7LAM5"/>
<name>A0A0J7LAM5_LASNI</name>